<gene>
    <name evidence="3" type="ORF">GCM10007875_19700</name>
</gene>
<feature type="compositionally biased region" description="Polar residues" evidence="1">
    <location>
        <begin position="24"/>
        <end position="34"/>
    </location>
</feature>
<evidence type="ECO:0000313" key="3">
    <source>
        <dbReference type="EMBL" id="GLR26880.1"/>
    </source>
</evidence>
<evidence type="ECO:0000256" key="1">
    <source>
        <dbReference type="SAM" id="MobiDB-lite"/>
    </source>
</evidence>
<name>A0ABQ5YU00_9BURK</name>
<evidence type="ECO:0000256" key="2">
    <source>
        <dbReference type="SAM" id="SignalP"/>
    </source>
</evidence>
<keyword evidence="2" id="KW-0732">Signal</keyword>
<accession>A0ABQ5YU00</accession>
<evidence type="ECO:0000313" key="4">
    <source>
        <dbReference type="Proteomes" id="UP001156664"/>
    </source>
</evidence>
<protein>
    <recommendedName>
        <fullName evidence="5">DUF4148 domain-containing protein</fullName>
    </recommendedName>
</protein>
<sequence length="104" mass="11017">MKLTWTLTLGLLLAASSNLALADEQTQSDTSGKVNETIVGQPDAQTGLATRHYLQEQAQGIHRADTEPYRAEFAGKAYKAYADSIGQSSNGKSAQSQVSGISSN</sequence>
<keyword evidence="4" id="KW-1185">Reference proteome</keyword>
<dbReference type="Proteomes" id="UP001156664">
    <property type="component" value="Unassembled WGS sequence"/>
</dbReference>
<organism evidence="3 4">
    <name type="scientific">Limnobacter litoralis</name>
    <dbReference type="NCBI Taxonomy" id="481366"/>
    <lineage>
        <taxon>Bacteria</taxon>
        <taxon>Pseudomonadati</taxon>
        <taxon>Pseudomonadota</taxon>
        <taxon>Betaproteobacteria</taxon>
        <taxon>Burkholderiales</taxon>
        <taxon>Burkholderiaceae</taxon>
        <taxon>Limnobacter</taxon>
    </lineage>
</organism>
<feature type="chain" id="PRO_5045669735" description="DUF4148 domain-containing protein" evidence="2">
    <location>
        <begin position="23"/>
        <end position="104"/>
    </location>
</feature>
<dbReference type="RefSeq" id="WP_284281566.1">
    <property type="nucleotide sequence ID" value="NZ_BSOJ01000019.1"/>
</dbReference>
<feature type="signal peptide" evidence="2">
    <location>
        <begin position="1"/>
        <end position="22"/>
    </location>
</feature>
<comment type="caution">
    <text evidence="3">The sequence shown here is derived from an EMBL/GenBank/DDBJ whole genome shotgun (WGS) entry which is preliminary data.</text>
</comment>
<reference evidence="4" key="1">
    <citation type="journal article" date="2019" name="Int. J. Syst. Evol. Microbiol.">
        <title>The Global Catalogue of Microorganisms (GCM) 10K type strain sequencing project: providing services to taxonomists for standard genome sequencing and annotation.</title>
        <authorList>
            <consortium name="The Broad Institute Genomics Platform"/>
            <consortium name="The Broad Institute Genome Sequencing Center for Infectious Disease"/>
            <person name="Wu L."/>
            <person name="Ma J."/>
        </authorList>
    </citation>
    <scope>NUCLEOTIDE SEQUENCE [LARGE SCALE GENOMIC DNA]</scope>
    <source>
        <strain evidence="4">NBRC 105857</strain>
    </source>
</reference>
<feature type="region of interest" description="Disordered" evidence="1">
    <location>
        <begin position="22"/>
        <end position="42"/>
    </location>
</feature>
<dbReference type="EMBL" id="BSOJ01000019">
    <property type="protein sequence ID" value="GLR26880.1"/>
    <property type="molecule type" value="Genomic_DNA"/>
</dbReference>
<evidence type="ECO:0008006" key="5">
    <source>
        <dbReference type="Google" id="ProtNLM"/>
    </source>
</evidence>
<proteinExistence type="predicted"/>